<keyword evidence="1" id="KW-0812">Transmembrane</keyword>
<organism evidence="2 3">
    <name type="scientific">Kluyvera genomosp. 2</name>
    <dbReference type="NCBI Taxonomy" id="2774054"/>
    <lineage>
        <taxon>Bacteria</taxon>
        <taxon>Pseudomonadati</taxon>
        <taxon>Pseudomonadota</taxon>
        <taxon>Gammaproteobacteria</taxon>
        <taxon>Enterobacterales</taxon>
        <taxon>Enterobacteriaceae</taxon>
        <taxon>Kluyvera</taxon>
    </lineage>
</organism>
<dbReference type="Proteomes" id="UP000240892">
    <property type="component" value="Unassembled WGS sequence"/>
</dbReference>
<sequence>MYRMDKLTTGISYGASGGSALFWFKRLLDGYTPEQWAAIGVMGSLMFGLLTFLTNLYFKIKEDRRKAARGE</sequence>
<dbReference type="InterPro" id="IPR007054">
    <property type="entry name" value="Lysis_S"/>
</dbReference>
<reference evidence="2 3" key="1">
    <citation type="submission" date="2018-03" db="EMBL/GenBank/DDBJ databases">
        <title>First report of an OXA-48+CTX-M-M-producing Kluyvera ascorbata clone recovered from patients admitted in a University Hospital in Madrid, Spain.</title>
        <authorList>
            <person name="Hernandez-Garcia M."/>
            <person name="Leon-Sampedro R."/>
            <person name="Perez-Viso B."/>
            <person name="Morosini M.I."/>
            <person name="Lopez-Fresnena N."/>
            <person name="Coque T.M."/>
            <person name="Bonten M."/>
            <person name="Malhotra-Kumar S."/>
            <person name="Ruiz-Garbajosa P."/>
            <person name="Canton R."/>
        </authorList>
    </citation>
    <scope>NUCLEOTIDE SEQUENCE [LARGE SCALE GENOMIC DNA]</scope>
    <source>
        <strain evidence="2 3">KA2</strain>
    </source>
</reference>
<evidence type="ECO:0000313" key="2">
    <source>
        <dbReference type="EMBL" id="PSR48375.1"/>
    </source>
</evidence>
<dbReference type="PIRSF" id="PIRSF030786">
    <property type="entry name" value="Lysis_S"/>
    <property type="match status" value="1"/>
</dbReference>
<keyword evidence="1" id="KW-1133">Transmembrane helix</keyword>
<gene>
    <name evidence="2" type="ORF">C8256_04385</name>
</gene>
<feature type="transmembrane region" description="Helical" evidence="1">
    <location>
        <begin position="36"/>
        <end position="58"/>
    </location>
</feature>
<dbReference type="RefSeq" id="WP_058657550.1">
    <property type="nucleotide sequence ID" value="NZ_CABMMU010000002.1"/>
</dbReference>
<comment type="caution">
    <text evidence="2">The sequence shown here is derived from an EMBL/GenBank/DDBJ whole genome shotgun (WGS) entry which is preliminary data.</text>
</comment>
<dbReference type="GO" id="GO:0140911">
    <property type="term" value="F:pore-forming activity"/>
    <property type="evidence" value="ECO:0007669"/>
    <property type="project" value="InterPro"/>
</dbReference>
<name>A0A2T2Y767_9ENTR</name>
<keyword evidence="3" id="KW-1185">Reference proteome</keyword>
<protein>
    <submittedName>
        <fullName evidence="2">Holin</fullName>
    </submittedName>
</protein>
<dbReference type="EMBL" id="PYHO01000002">
    <property type="protein sequence ID" value="PSR48375.1"/>
    <property type="molecule type" value="Genomic_DNA"/>
</dbReference>
<dbReference type="Pfam" id="PF04971">
    <property type="entry name" value="Phage_holin_2_1"/>
    <property type="match status" value="1"/>
</dbReference>
<dbReference type="GO" id="GO:0001907">
    <property type="term" value="P:symbiont-mediated killing of host cell"/>
    <property type="evidence" value="ECO:0007669"/>
    <property type="project" value="InterPro"/>
</dbReference>
<dbReference type="AlphaFoldDB" id="A0A2T2Y767"/>
<keyword evidence="1" id="KW-0472">Membrane</keyword>
<evidence type="ECO:0000256" key="1">
    <source>
        <dbReference type="SAM" id="Phobius"/>
    </source>
</evidence>
<proteinExistence type="predicted"/>
<accession>A0A2T2Y767</accession>
<feature type="transmembrane region" description="Helical" evidence="1">
    <location>
        <begin position="7"/>
        <end position="24"/>
    </location>
</feature>
<evidence type="ECO:0000313" key="3">
    <source>
        <dbReference type="Proteomes" id="UP000240892"/>
    </source>
</evidence>